<protein>
    <recommendedName>
        <fullName evidence="3">DUF1963 domain-containing protein</fullName>
    </recommendedName>
</protein>
<dbReference type="Gene3D" id="2.30.320.10">
    <property type="entry name" value="YwqG-like"/>
    <property type="match status" value="2"/>
</dbReference>
<dbReference type="Proteomes" id="UP000077763">
    <property type="component" value="Unassembled WGS sequence"/>
</dbReference>
<proteinExistence type="predicted"/>
<sequence>MFKNLLHLVTRLLKHKTQKVEHTNHEDNTDIVSILESQASVASIVKQISNEKAVIEPAIRFLSERRPGIWLDRRLPRDFEHPTNSYLGGIPGLSAHSDWPYDNKGRRAFFVGQLDCREINDLLPGYLPDAGMLCFFVDQDMENFCKADDIRKCYVIHVVNDGKPIINSAPDDYPNTGDWFGALEGLSFRYHSLEDRELQPRVWPKADLKPHKIATFDSSYDYRKSLFPSAEQNAQQRALWESFDTILDKVENDYMAIKQDSILGPKVLDDSYLYKLFPKTVPAYFQQYKDRPYSSFGLSFPWTRLHISRTIQSVLCAAREEFNDVKRWHFSELSEMLELDRRFSKKYSWGYGGIRDTPDLIRNTEELQALSASIEASHPELWNRFRYWLELEQFYQEASALYESYADNPFTEPSDNEKEQFVDWLAGWINLGCARSDKRLAELLGEKSFPVFDTGFDLPEVDKGNNSLRFYTFFSSRLQSACHSAFCDASIMCLSHSAALSELIPKETFESLLLLPAYDVRYGFHRCLGYGTCVQRAAYRHRDKVLLLEVRSDKALFTNFGDGALQFWITPEDLAARRFDQAFVTAECT</sequence>
<dbReference type="InterPro" id="IPR015315">
    <property type="entry name" value="DUF1963"/>
</dbReference>
<evidence type="ECO:0000313" key="2">
    <source>
        <dbReference type="Proteomes" id="UP000077763"/>
    </source>
</evidence>
<comment type="caution">
    <text evidence="1">The sequence shown here is derived from an EMBL/GenBank/DDBJ whole genome shotgun (WGS) entry which is preliminary data.</text>
</comment>
<evidence type="ECO:0008006" key="3">
    <source>
        <dbReference type="Google" id="ProtNLM"/>
    </source>
</evidence>
<dbReference type="PANTHER" id="PTHR36436:SF6">
    <property type="entry name" value="SLL5081 PROTEIN"/>
    <property type="match status" value="1"/>
</dbReference>
<accession>A0A177MHS3</accession>
<dbReference type="InterPro" id="IPR035948">
    <property type="entry name" value="YwqG-like_sf"/>
</dbReference>
<dbReference type="Pfam" id="PF09234">
    <property type="entry name" value="DUF1963"/>
    <property type="match status" value="2"/>
</dbReference>
<evidence type="ECO:0000313" key="1">
    <source>
        <dbReference type="EMBL" id="OAI04379.1"/>
    </source>
</evidence>
<dbReference type="SUPFAM" id="SSF103032">
    <property type="entry name" value="Hypothetical protein YwqG"/>
    <property type="match status" value="2"/>
</dbReference>
<dbReference type="PANTHER" id="PTHR36436">
    <property type="entry name" value="SLL5081 PROTEIN"/>
    <property type="match status" value="1"/>
</dbReference>
<dbReference type="EMBL" id="LUUH01000050">
    <property type="protein sequence ID" value="OAI04379.1"/>
    <property type="molecule type" value="Genomic_DNA"/>
</dbReference>
<dbReference type="AlphaFoldDB" id="A0A177MHS3"/>
<gene>
    <name evidence="1" type="ORF">A1353_13330</name>
</gene>
<reference evidence="1 2" key="1">
    <citation type="submission" date="2016-03" db="EMBL/GenBank/DDBJ databases">
        <authorList>
            <person name="Ploux O."/>
        </authorList>
    </citation>
    <scope>NUCLEOTIDE SEQUENCE [LARGE SCALE GENOMIC DNA]</scope>
    <source>
        <strain evidence="1 2">R-45371</strain>
    </source>
</reference>
<organism evidence="1 2">
    <name type="scientific">Methylomonas methanica</name>
    <dbReference type="NCBI Taxonomy" id="421"/>
    <lineage>
        <taxon>Bacteria</taxon>
        <taxon>Pseudomonadati</taxon>
        <taxon>Pseudomonadota</taxon>
        <taxon>Gammaproteobacteria</taxon>
        <taxon>Methylococcales</taxon>
        <taxon>Methylococcaceae</taxon>
        <taxon>Methylomonas</taxon>
    </lineage>
</organism>
<name>A0A177MHS3_METMH</name>